<keyword evidence="5 9" id="KW-0809">Transit peptide</keyword>
<keyword evidence="2 9" id="KW-0813">Transport</keyword>
<sequence length="66" mass="7867">MGWASSSDYQQGLTMKFLSKEDAIRFAEKQGWNYYVQEPKTKKFVKKAYADNYLYSPNKLRLFKTK</sequence>
<keyword evidence="8 9" id="KW-0472">Membrane</keyword>
<dbReference type="Proteomes" id="UP000253551">
    <property type="component" value="Unassembled WGS sequence"/>
</dbReference>
<dbReference type="InterPro" id="IPR006885">
    <property type="entry name" value="NADH_UbQ_FeS_4_mit-like"/>
</dbReference>
<keyword evidence="4 9" id="KW-0999">Mitochondrion inner membrane</keyword>
<keyword evidence="3 9" id="KW-0679">Respiratory chain</keyword>
<dbReference type="OrthoDB" id="3089at2759"/>
<name>A0A367KVS1_RHIST</name>
<organism evidence="10 11">
    <name type="scientific">Rhizopus stolonifer</name>
    <name type="common">Rhizopus nigricans</name>
    <dbReference type="NCBI Taxonomy" id="4846"/>
    <lineage>
        <taxon>Eukaryota</taxon>
        <taxon>Fungi</taxon>
        <taxon>Fungi incertae sedis</taxon>
        <taxon>Mucoromycota</taxon>
        <taxon>Mucoromycotina</taxon>
        <taxon>Mucoromycetes</taxon>
        <taxon>Mucorales</taxon>
        <taxon>Mucorineae</taxon>
        <taxon>Rhizopodaceae</taxon>
        <taxon>Rhizopus</taxon>
    </lineage>
</organism>
<gene>
    <name evidence="10" type="ORF">CU098_001580</name>
</gene>
<accession>A0A367KVS1</accession>
<comment type="subcellular location">
    <subcellularLocation>
        <location evidence="9">Mitochondrion inner membrane</location>
        <topology evidence="9">Peripheral membrane protein</topology>
        <orientation evidence="9">Matrix side</orientation>
    </subcellularLocation>
</comment>
<dbReference type="GO" id="GO:0022900">
    <property type="term" value="P:electron transport chain"/>
    <property type="evidence" value="ECO:0007669"/>
    <property type="project" value="InterPro"/>
</dbReference>
<comment type="caution">
    <text evidence="10">The sequence shown here is derived from an EMBL/GenBank/DDBJ whole genome shotgun (WGS) entry which is preliminary data.</text>
</comment>
<evidence type="ECO:0000256" key="2">
    <source>
        <dbReference type="ARBA" id="ARBA00022448"/>
    </source>
</evidence>
<dbReference type="STRING" id="4846.A0A367KVS1"/>
<evidence type="ECO:0000256" key="9">
    <source>
        <dbReference type="RuleBase" id="RU367010"/>
    </source>
</evidence>
<evidence type="ECO:0000313" key="10">
    <source>
        <dbReference type="EMBL" id="RCI06309.1"/>
    </source>
</evidence>
<protein>
    <recommendedName>
        <fullName evidence="9">NADH dehydrogenase [ubiquinone] iron-sulfur protein 4, mitochondrial</fullName>
    </recommendedName>
</protein>
<dbReference type="InterPro" id="IPR038532">
    <property type="entry name" value="NDUFS4-like_sf"/>
</dbReference>
<evidence type="ECO:0000256" key="6">
    <source>
        <dbReference type="ARBA" id="ARBA00022982"/>
    </source>
</evidence>
<evidence type="ECO:0000256" key="1">
    <source>
        <dbReference type="ARBA" id="ARBA00005882"/>
    </source>
</evidence>
<dbReference type="GO" id="GO:0005743">
    <property type="term" value="C:mitochondrial inner membrane"/>
    <property type="evidence" value="ECO:0007669"/>
    <property type="project" value="UniProtKB-SubCell"/>
</dbReference>
<evidence type="ECO:0000256" key="5">
    <source>
        <dbReference type="ARBA" id="ARBA00022946"/>
    </source>
</evidence>
<evidence type="ECO:0000256" key="4">
    <source>
        <dbReference type="ARBA" id="ARBA00022792"/>
    </source>
</evidence>
<evidence type="ECO:0000256" key="8">
    <source>
        <dbReference type="ARBA" id="ARBA00023136"/>
    </source>
</evidence>
<dbReference type="Gene3D" id="3.30.160.190">
    <property type="entry name" value="atu1810 like domain"/>
    <property type="match status" value="1"/>
</dbReference>
<dbReference type="EMBL" id="PJQM01000181">
    <property type="protein sequence ID" value="RCI06309.1"/>
    <property type="molecule type" value="Genomic_DNA"/>
</dbReference>
<keyword evidence="7 9" id="KW-0496">Mitochondrion</keyword>
<comment type="function">
    <text evidence="9">Accessory subunit of the mitochondrial membrane respiratory chain NADH dehydrogenase (Complex I), that is believed not to be involved in catalysis. Complex I functions in the transfer of electrons from NADH to the respiratory chain. The immediate electron acceptor for the enzyme is believed to be ubiquinone.</text>
</comment>
<evidence type="ECO:0000256" key="7">
    <source>
        <dbReference type="ARBA" id="ARBA00023128"/>
    </source>
</evidence>
<evidence type="ECO:0000313" key="11">
    <source>
        <dbReference type="Proteomes" id="UP000253551"/>
    </source>
</evidence>
<reference evidence="10 11" key="1">
    <citation type="journal article" date="2018" name="G3 (Bethesda)">
        <title>Phylogenetic and Phylogenomic Definition of Rhizopus Species.</title>
        <authorList>
            <person name="Gryganskyi A.P."/>
            <person name="Golan J."/>
            <person name="Dolatabadi S."/>
            <person name="Mondo S."/>
            <person name="Robb S."/>
            <person name="Idnurm A."/>
            <person name="Muszewska A."/>
            <person name="Steczkiewicz K."/>
            <person name="Masonjones S."/>
            <person name="Liao H.L."/>
            <person name="Gajdeczka M.T."/>
            <person name="Anike F."/>
            <person name="Vuek A."/>
            <person name="Anishchenko I.M."/>
            <person name="Voigt K."/>
            <person name="de Hoog G.S."/>
            <person name="Smith M.E."/>
            <person name="Heitman J."/>
            <person name="Vilgalys R."/>
            <person name="Stajich J.E."/>
        </authorList>
    </citation>
    <scope>NUCLEOTIDE SEQUENCE [LARGE SCALE GENOMIC DNA]</scope>
    <source>
        <strain evidence="10 11">LSU 92-RS-03</strain>
    </source>
</reference>
<dbReference type="PANTHER" id="PTHR12219">
    <property type="entry name" value="NADH-UBIQUINONE OXIDOREDUCTASE"/>
    <property type="match status" value="1"/>
</dbReference>
<proteinExistence type="inferred from homology"/>
<comment type="similarity">
    <text evidence="1 9">Belongs to the complex I NDUFS4 subunit family.</text>
</comment>
<evidence type="ECO:0000256" key="3">
    <source>
        <dbReference type="ARBA" id="ARBA00022660"/>
    </source>
</evidence>
<keyword evidence="6 9" id="KW-0249">Electron transport</keyword>
<dbReference type="AlphaFoldDB" id="A0A367KVS1"/>
<keyword evidence="11" id="KW-1185">Reference proteome</keyword>
<dbReference type="Pfam" id="PF04800">
    <property type="entry name" value="NDUS4"/>
    <property type="match status" value="1"/>
</dbReference>
<dbReference type="PANTHER" id="PTHR12219:SF8">
    <property type="entry name" value="NADH DEHYDROGENASE [UBIQUINONE] IRON-SULFUR PROTEIN 4, MITOCHONDRIAL"/>
    <property type="match status" value="1"/>
</dbReference>